<dbReference type="Pfam" id="PF00560">
    <property type="entry name" value="LRR_1"/>
    <property type="match status" value="3"/>
</dbReference>
<dbReference type="PROSITE" id="PS51450">
    <property type="entry name" value="LRR"/>
    <property type="match status" value="11"/>
</dbReference>
<dbReference type="PANTHER" id="PTHR48051:SF54">
    <property type="entry name" value="LEUCINE-RICH REPEAT-CONTAINING PROTEIN"/>
    <property type="match status" value="1"/>
</dbReference>
<proteinExistence type="predicted"/>
<evidence type="ECO:0000256" key="1">
    <source>
        <dbReference type="ARBA" id="ARBA00022614"/>
    </source>
</evidence>
<dbReference type="InterPro" id="IPR003591">
    <property type="entry name" value="Leu-rich_rpt_typical-subtyp"/>
</dbReference>
<dbReference type="Proteomes" id="UP000053780">
    <property type="component" value="Unassembled WGS sequence"/>
</dbReference>
<reference evidence="4 5" key="1">
    <citation type="journal article" date="2013" name="BMC Genomics">
        <title>Genome sequencing and comparative genomics of honey bee microsporidia, Nosema apis reveal novel insights into host-parasite interactions.</title>
        <authorList>
            <person name="Chen Yp."/>
            <person name="Pettis J.S."/>
            <person name="Zhao Y."/>
            <person name="Liu X."/>
            <person name="Tallon L.J."/>
            <person name="Sadzewicz L.D."/>
            <person name="Li R."/>
            <person name="Zheng H."/>
            <person name="Huang S."/>
            <person name="Zhang X."/>
            <person name="Hamilton M.C."/>
            <person name="Pernal S.F."/>
            <person name="Melathopoulos A.P."/>
            <person name="Yan X."/>
            <person name="Evans J.D."/>
        </authorList>
    </citation>
    <scope>NUCLEOTIDE SEQUENCE [LARGE SCALE GENOMIC DNA]</scope>
    <source>
        <strain evidence="4 5">BRL 01</strain>
    </source>
</reference>
<dbReference type="GO" id="GO:0005737">
    <property type="term" value="C:cytoplasm"/>
    <property type="evidence" value="ECO:0007669"/>
    <property type="project" value="TreeGrafter"/>
</dbReference>
<keyword evidence="2" id="KW-0677">Repeat</keyword>
<evidence type="ECO:0000313" key="4">
    <source>
        <dbReference type="EMBL" id="EQB60497.1"/>
    </source>
</evidence>
<dbReference type="Gene3D" id="3.80.10.10">
    <property type="entry name" value="Ribonuclease Inhibitor"/>
    <property type="match status" value="4"/>
</dbReference>
<dbReference type="SUPFAM" id="SSF52058">
    <property type="entry name" value="L domain-like"/>
    <property type="match status" value="1"/>
</dbReference>
<dbReference type="PANTHER" id="PTHR48051">
    <property type="match status" value="1"/>
</dbReference>
<dbReference type="AlphaFoldDB" id="T0KZ08"/>
<organism evidence="4 5">
    <name type="scientific">Vairimorpha apis BRL 01</name>
    <dbReference type="NCBI Taxonomy" id="1037528"/>
    <lineage>
        <taxon>Eukaryota</taxon>
        <taxon>Fungi</taxon>
        <taxon>Fungi incertae sedis</taxon>
        <taxon>Microsporidia</taxon>
        <taxon>Nosematidae</taxon>
        <taxon>Vairimorpha</taxon>
    </lineage>
</organism>
<dbReference type="InterPro" id="IPR050216">
    <property type="entry name" value="LRR_domain-containing"/>
</dbReference>
<dbReference type="InterPro" id="IPR025875">
    <property type="entry name" value="Leu-rich_rpt_4"/>
</dbReference>
<sequence>MIIWFICKIWTAQEEINILKEKKLSKNINMSFKKLEINDVELCYFQNFQVLILSNNNLICIPEKIRKFTNLKILLLQNNLIQSLPASIIYLNKLVVLNYSSNSLFYIPKYVGKLKSLEELYLENNNLIDNLSILRDLKKLIVLNVSNNKLKKLFEDIDNCLTTLPDNIGNLSNLEILYVNNNYLESLPTTIYKLQNLIILDIKNNNLILLPDNICFLKNLTYLYANKNKLLRLPVIFGSLINLKYLDLSDNLLKNIPYSFGNLINLVNITLKNNYLEKIPKEFNYLCNLKLLNLSFNCIFNFPQLNNLKNLEIINLSNNKIRFLPIFHEFSKLKILNLSNNEIKVISSDIKNLKNLKILNMEHNQIYTISSNVGFLKKLEILNLSYNKLVSLPEEIVNLSNLIKLQCNNNYLENLSNNIFKLIRLENLELHNNNICSFSKGIYKLQNLKSLNLKNNKILKIPEKIEQLSNLMYLNISSNNIIKIPNSIGTSHNFLKNLPFFIKDVKSLCSEYFLKSNKYIENQFLLPNLTFLDLSYNCLVDIPICIMFFKNLKYLNCSFNKIEVISKKIKNLQNLKILNLYHNNIHSLPKEILNLALNLNELNIACNDINPISSYSKVGIDEVLNIIKVNLPCQILYNDKEFIHKYKTENDNNFDEEHVLKRKNIYYFTIDKTCLIMNNYNKDKPYIFEYKDFKWDINTLDYSKIIYMSSMLDTFINLIKDKCTIYICAFNFTIKNKDLYMKKYSIENQLYNLLDHKQFVKFIDYNYLNRVIDYNNSHDSICIKKNEYAYVFPIFYNDLKLETLFNISTVKNNIMTDFLPITVFHDVNSKFMNTLLNKTEKISKNSLNIYKKYIYDLKKELNFLNSESVDDINIKKERSKNLAKFFKIFEYFYNINNSLLLEKISIMLNDEKLSSDLFFQFNYKMIEIYIAIKTRIQRFFFNFEHIPTLQVNENILDSYNYFFKVYFTYVKNFEKENNIIENMRSISRSDWLKLKRLNRKIIKN</sequence>
<dbReference type="PRINTS" id="PR00019">
    <property type="entry name" value="LEURICHRPT"/>
</dbReference>
<dbReference type="SMART" id="SM00364">
    <property type="entry name" value="LRR_BAC"/>
    <property type="match status" value="18"/>
</dbReference>
<dbReference type="InterPro" id="IPR032675">
    <property type="entry name" value="LRR_dom_sf"/>
</dbReference>
<keyword evidence="1" id="KW-0433">Leucine-rich repeat</keyword>
<evidence type="ECO:0000256" key="2">
    <source>
        <dbReference type="ARBA" id="ARBA00022737"/>
    </source>
</evidence>
<dbReference type="Pfam" id="PF12799">
    <property type="entry name" value="LRR_4"/>
    <property type="match status" value="1"/>
</dbReference>
<dbReference type="Pfam" id="PF13855">
    <property type="entry name" value="LRR_8"/>
    <property type="match status" value="1"/>
</dbReference>
<dbReference type="Pfam" id="PF23598">
    <property type="entry name" value="LRR_14"/>
    <property type="match status" value="2"/>
</dbReference>
<dbReference type="SMART" id="SM00369">
    <property type="entry name" value="LRR_TYP"/>
    <property type="match status" value="18"/>
</dbReference>
<dbReference type="HOGENOM" id="CLU_298980_0_0_1"/>
<dbReference type="InterPro" id="IPR001611">
    <property type="entry name" value="Leu-rich_rpt"/>
</dbReference>
<dbReference type="SUPFAM" id="SSF52047">
    <property type="entry name" value="RNI-like"/>
    <property type="match status" value="1"/>
</dbReference>
<accession>T0KZ08</accession>
<evidence type="ECO:0000259" key="3">
    <source>
        <dbReference type="Pfam" id="PF23598"/>
    </source>
</evidence>
<keyword evidence="5" id="KW-1185">Reference proteome</keyword>
<dbReference type="OrthoDB" id="266138at2759"/>
<dbReference type="SMART" id="SM00365">
    <property type="entry name" value="LRR_SD22"/>
    <property type="match status" value="12"/>
</dbReference>
<dbReference type="InterPro" id="IPR055414">
    <property type="entry name" value="LRR_R13L4/SHOC2-like"/>
</dbReference>
<dbReference type="EMBL" id="KE647280">
    <property type="protein sequence ID" value="EQB60497.1"/>
    <property type="molecule type" value="Genomic_DNA"/>
</dbReference>
<evidence type="ECO:0000313" key="5">
    <source>
        <dbReference type="Proteomes" id="UP000053780"/>
    </source>
</evidence>
<feature type="domain" description="Disease resistance R13L4/SHOC-2-like LRR" evidence="3">
    <location>
        <begin position="315"/>
        <end position="429"/>
    </location>
</feature>
<name>T0KZ08_9MICR</name>
<protein>
    <submittedName>
        <fullName evidence="4">Cytoplasmic membrane protein</fullName>
    </submittedName>
</protein>
<dbReference type="VEuPathDB" id="MicrosporidiaDB:NAPIS_ORF01939"/>
<feature type="domain" description="Disease resistance R13L4/SHOC-2-like LRR" evidence="3">
    <location>
        <begin position="48"/>
        <end position="162"/>
    </location>
</feature>
<gene>
    <name evidence="4" type="ORF">NAPIS_ORF01939</name>
</gene>
<dbReference type="SUPFAM" id="SSF52075">
    <property type="entry name" value="Outer arm dynein light chain 1"/>
    <property type="match status" value="1"/>
</dbReference>